<name>A0AAJ1R222_9FLAO</name>
<protein>
    <recommendedName>
        <fullName evidence="4">Tetratricopeptide repeat-containing protein</fullName>
    </recommendedName>
</protein>
<proteinExistence type="predicted"/>
<dbReference type="RefSeq" id="WP_214588238.1">
    <property type="nucleotide sequence ID" value="NZ_JAUHGV010000007.1"/>
</dbReference>
<reference evidence="2" key="1">
    <citation type="submission" date="2023-06" db="EMBL/GenBank/DDBJ databases">
        <title>Two Chryseobacterium gambrini strains from China.</title>
        <authorList>
            <person name="Zeng J."/>
            <person name="Wu Y."/>
        </authorList>
    </citation>
    <scope>NUCLEOTIDE SEQUENCE</scope>
    <source>
        <strain evidence="2">SQ219</strain>
    </source>
</reference>
<feature type="signal peptide" evidence="1">
    <location>
        <begin position="1"/>
        <end position="19"/>
    </location>
</feature>
<evidence type="ECO:0000313" key="3">
    <source>
        <dbReference type="Proteomes" id="UP001225933"/>
    </source>
</evidence>
<evidence type="ECO:0000313" key="2">
    <source>
        <dbReference type="EMBL" id="MDN4012461.1"/>
    </source>
</evidence>
<comment type="caution">
    <text evidence="2">The sequence shown here is derived from an EMBL/GenBank/DDBJ whole genome shotgun (WGS) entry which is preliminary data.</text>
</comment>
<evidence type="ECO:0000256" key="1">
    <source>
        <dbReference type="SAM" id="SignalP"/>
    </source>
</evidence>
<sequence>MVKKLSILLSMVVAAYGFAQTSAEKGLETQIAKLESAKKTEDFQQSKEYFMKYVNTLSRGTETKKEDWRAYYYTALSLVRAEINAQRQGNVQNIEETSGLAEKYLAGVFLKNPNNAEANILLSQIYLLKSSDNSADSVANLAKANEYLAKAESEDKNNPRIDVIKGEIAFTSNKELAKTYFNSAAAKFKTYSKKSNLDPNWGKEDISYYLSILK</sequence>
<keyword evidence="1" id="KW-0732">Signal</keyword>
<feature type="chain" id="PRO_5042557574" description="Tetratricopeptide repeat-containing protein" evidence="1">
    <location>
        <begin position="20"/>
        <end position="214"/>
    </location>
</feature>
<organism evidence="2 3">
    <name type="scientific">Chryseobacterium gambrini</name>
    <dbReference type="NCBI Taxonomy" id="373672"/>
    <lineage>
        <taxon>Bacteria</taxon>
        <taxon>Pseudomonadati</taxon>
        <taxon>Bacteroidota</taxon>
        <taxon>Flavobacteriia</taxon>
        <taxon>Flavobacteriales</taxon>
        <taxon>Weeksellaceae</taxon>
        <taxon>Chryseobacterium group</taxon>
        <taxon>Chryseobacterium</taxon>
    </lineage>
</organism>
<dbReference type="Proteomes" id="UP001225933">
    <property type="component" value="Unassembled WGS sequence"/>
</dbReference>
<dbReference type="EMBL" id="JAUHGV010000007">
    <property type="protein sequence ID" value="MDN4012461.1"/>
    <property type="molecule type" value="Genomic_DNA"/>
</dbReference>
<evidence type="ECO:0008006" key="4">
    <source>
        <dbReference type="Google" id="ProtNLM"/>
    </source>
</evidence>
<gene>
    <name evidence="2" type="ORF">QX233_08330</name>
</gene>
<accession>A0AAJ1R222</accession>
<dbReference type="AlphaFoldDB" id="A0AAJ1R222"/>